<sequence>MFSLKKLSLAKVEEKPEVNGVTKEIADVHDKELPPTPIEKVPPSPKELEYCVPPDNESNRSVAPSVDSLGANSSPFDQFETVVEVAELPENISDTIELGGFSQLTCWYSLALSFDSFV</sequence>
<organism evidence="1 2">
    <name type="scientific">Strongylus vulgaris</name>
    <name type="common">Blood worm</name>
    <dbReference type="NCBI Taxonomy" id="40348"/>
    <lineage>
        <taxon>Eukaryota</taxon>
        <taxon>Metazoa</taxon>
        <taxon>Ecdysozoa</taxon>
        <taxon>Nematoda</taxon>
        <taxon>Chromadorea</taxon>
        <taxon>Rhabditida</taxon>
        <taxon>Rhabditina</taxon>
        <taxon>Rhabditomorpha</taxon>
        <taxon>Strongyloidea</taxon>
        <taxon>Strongylidae</taxon>
        <taxon>Strongylus</taxon>
    </lineage>
</organism>
<keyword evidence="2" id="KW-1185">Reference proteome</keyword>
<name>A0A3P7JJU5_STRVU</name>
<evidence type="ECO:0000313" key="1">
    <source>
        <dbReference type="EMBL" id="VDM86061.1"/>
    </source>
</evidence>
<dbReference type="AlphaFoldDB" id="A0A3P7JJU5"/>
<accession>A0A3P7JJU5</accession>
<dbReference type="Proteomes" id="UP000270094">
    <property type="component" value="Unassembled WGS sequence"/>
</dbReference>
<proteinExistence type="predicted"/>
<protein>
    <submittedName>
        <fullName evidence="1">Uncharacterized protein</fullName>
    </submittedName>
</protein>
<reference evidence="1 2" key="1">
    <citation type="submission" date="2018-11" db="EMBL/GenBank/DDBJ databases">
        <authorList>
            <consortium name="Pathogen Informatics"/>
        </authorList>
    </citation>
    <scope>NUCLEOTIDE SEQUENCE [LARGE SCALE GENOMIC DNA]</scope>
</reference>
<evidence type="ECO:0000313" key="2">
    <source>
        <dbReference type="Proteomes" id="UP000270094"/>
    </source>
</evidence>
<gene>
    <name evidence="1" type="ORF">SVUK_LOCUS21059</name>
</gene>
<dbReference type="OrthoDB" id="10588073at2759"/>
<dbReference type="EMBL" id="UYYB01149845">
    <property type="protein sequence ID" value="VDM86061.1"/>
    <property type="molecule type" value="Genomic_DNA"/>
</dbReference>